<feature type="transmembrane region" description="Helical" evidence="1">
    <location>
        <begin position="179"/>
        <end position="201"/>
    </location>
</feature>
<protein>
    <submittedName>
        <fullName evidence="3">DUF2157 domain-containing protein</fullName>
    </submittedName>
</protein>
<evidence type="ECO:0000259" key="2">
    <source>
        <dbReference type="Pfam" id="PF09925"/>
    </source>
</evidence>
<feature type="transmembrane region" description="Helical" evidence="1">
    <location>
        <begin position="12"/>
        <end position="37"/>
    </location>
</feature>
<dbReference type="OrthoDB" id="327621at2"/>
<dbReference type="Pfam" id="PF09925">
    <property type="entry name" value="DUF2157"/>
    <property type="match status" value="1"/>
</dbReference>
<evidence type="ECO:0000313" key="3">
    <source>
        <dbReference type="EMBL" id="TGL45888.1"/>
    </source>
</evidence>
<dbReference type="RefSeq" id="WP_135575244.1">
    <property type="nucleotide sequence ID" value="NZ_RQGA01000001.1"/>
</dbReference>
<sequence length="303" mass="35069">MVKRNFEDWIQFFESSLLIIGSALLLSGIFFLVAFNWNNLDRFTKLGFVGVLYTITYLLTIFFRKKPLYFEIGLTITFFLTASALFTFGQIYQTGADVYDLFFGWTLLTFFLILVSRSGLITGLWFVLVATTVYLYSEQVSFRKESYILFTITSLLFGGTVSFFDWLTTNPYSDKTKVFLSGLGLFITLSFLHSAASALLWSQDETTSILKYGFYQILIPLISFGFYYCYYRWVRFRLLNLTIILLFGLGQIFLKTLDLFHIWAYSSGVSFLLFSLWITGYTLWAVSHLNHLRKAKLSQGDSL</sequence>
<feature type="transmembrane region" description="Helical" evidence="1">
    <location>
        <begin position="148"/>
        <end position="167"/>
    </location>
</feature>
<keyword evidence="4" id="KW-1185">Reference proteome</keyword>
<dbReference type="EMBL" id="RQGA01000001">
    <property type="protein sequence ID" value="TGL45888.1"/>
    <property type="molecule type" value="Genomic_DNA"/>
</dbReference>
<dbReference type="AlphaFoldDB" id="A0A4R9JLD2"/>
<feature type="transmembrane region" description="Helical" evidence="1">
    <location>
        <begin position="43"/>
        <end position="63"/>
    </location>
</feature>
<name>A0A4R9JLD2_9LEPT</name>
<evidence type="ECO:0000313" key="4">
    <source>
        <dbReference type="Proteomes" id="UP000298125"/>
    </source>
</evidence>
<dbReference type="Proteomes" id="UP000298125">
    <property type="component" value="Unassembled WGS sequence"/>
</dbReference>
<gene>
    <name evidence="3" type="ORF">EHQ49_00435</name>
</gene>
<proteinExistence type="predicted"/>
<dbReference type="InterPro" id="IPR018677">
    <property type="entry name" value="DUF2157"/>
</dbReference>
<evidence type="ECO:0000256" key="1">
    <source>
        <dbReference type="SAM" id="Phobius"/>
    </source>
</evidence>
<keyword evidence="1" id="KW-0812">Transmembrane</keyword>
<feature type="domain" description="DUF2157" evidence="2">
    <location>
        <begin position="16"/>
        <end position="120"/>
    </location>
</feature>
<feature type="transmembrane region" description="Helical" evidence="1">
    <location>
        <begin position="238"/>
        <end position="254"/>
    </location>
</feature>
<organism evidence="3 4">
    <name type="scientific">Leptospira perdikensis</name>
    <dbReference type="NCBI Taxonomy" id="2484948"/>
    <lineage>
        <taxon>Bacteria</taxon>
        <taxon>Pseudomonadati</taxon>
        <taxon>Spirochaetota</taxon>
        <taxon>Spirochaetia</taxon>
        <taxon>Leptospirales</taxon>
        <taxon>Leptospiraceae</taxon>
        <taxon>Leptospira</taxon>
    </lineage>
</organism>
<feature type="transmembrane region" description="Helical" evidence="1">
    <location>
        <begin position="213"/>
        <end position="231"/>
    </location>
</feature>
<accession>A0A4R9JLD2</accession>
<keyword evidence="1" id="KW-1133">Transmembrane helix</keyword>
<feature type="transmembrane region" description="Helical" evidence="1">
    <location>
        <begin position="70"/>
        <end position="92"/>
    </location>
</feature>
<reference evidence="3" key="1">
    <citation type="journal article" date="2019" name="PLoS Negl. Trop. Dis.">
        <title>Revisiting the worldwide diversity of Leptospira species in the environment.</title>
        <authorList>
            <person name="Vincent A.T."/>
            <person name="Schiettekatte O."/>
            <person name="Bourhy P."/>
            <person name="Veyrier F.J."/>
            <person name="Picardeau M."/>
        </authorList>
    </citation>
    <scope>NUCLEOTIDE SEQUENCE [LARGE SCALE GENOMIC DNA]</scope>
    <source>
        <strain evidence="3">201702692</strain>
    </source>
</reference>
<keyword evidence="1" id="KW-0472">Membrane</keyword>
<comment type="caution">
    <text evidence="3">The sequence shown here is derived from an EMBL/GenBank/DDBJ whole genome shotgun (WGS) entry which is preliminary data.</text>
</comment>
<feature type="transmembrane region" description="Helical" evidence="1">
    <location>
        <begin position="260"/>
        <end position="286"/>
    </location>
</feature>